<evidence type="ECO:0000313" key="2">
    <source>
        <dbReference type="EMBL" id="KKS05563.1"/>
    </source>
</evidence>
<comment type="caution">
    <text evidence="2">The sequence shown here is derived from an EMBL/GenBank/DDBJ whole genome shotgun (WGS) entry which is preliminary data.</text>
</comment>
<feature type="non-terminal residue" evidence="2">
    <location>
        <position position="1"/>
    </location>
</feature>
<dbReference type="SUPFAM" id="SSF46955">
    <property type="entry name" value="Putative DNA-binding domain"/>
    <property type="match status" value="1"/>
</dbReference>
<accession>A0A0G0YYF5</accession>
<dbReference type="Proteomes" id="UP000034544">
    <property type="component" value="Unassembled WGS sequence"/>
</dbReference>
<protein>
    <recommendedName>
        <fullName evidence="1">Helix-turn-helix domain-containing protein</fullName>
    </recommendedName>
</protein>
<sequence length="315" mass="35964">DTLYNKCLHLNMINLEDKLYTSTEVADILGVSLRSVYRYIEEDKLQAEVKTATGRHRFTKKNILDFLYPGGAEEKAGQSLPKETIKTEVKEPKKKEKVEEVPVVEPVEVEPEEEEEVEVEVPAPVEKVKEKEAPVEEEPIDWLAKFREAAKKFDEENAKRVEASSKEPVMEERETFASITEQEPVLPKSQLFFYRSRLGGLKDIAQNIDKSSRNSGLDYAFTMNAGLSLFKAIKPFSLLHVYVKSKDKDFFERILMLTPSDENNAQLCIMTNDDKDLYASSEELHGLFVAEKSRLLADIRKHGDSELIEEAESIL</sequence>
<dbReference type="InterPro" id="IPR041657">
    <property type="entry name" value="HTH_17"/>
</dbReference>
<dbReference type="PATRIC" id="fig|1619131.3.peg.725"/>
<evidence type="ECO:0000313" key="3">
    <source>
        <dbReference type="Proteomes" id="UP000034544"/>
    </source>
</evidence>
<evidence type="ECO:0000259" key="1">
    <source>
        <dbReference type="Pfam" id="PF12728"/>
    </source>
</evidence>
<dbReference type="Pfam" id="PF12728">
    <property type="entry name" value="HTH_17"/>
    <property type="match status" value="1"/>
</dbReference>
<organism evidence="2 3">
    <name type="scientific">candidate division WWE3 bacterium GW2011_GWE1_41_27</name>
    <dbReference type="NCBI Taxonomy" id="1619131"/>
    <lineage>
        <taxon>Bacteria</taxon>
        <taxon>Katanobacteria</taxon>
    </lineage>
</organism>
<dbReference type="AlphaFoldDB" id="A0A0G0YYF5"/>
<name>A0A0G0YYF5_UNCKA</name>
<dbReference type="EMBL" id="LCBF01000043">
    <property type="protein sequence ID" value="KKS05563.1"/>
    <property type="molecule type" value="Genomic_DNA"/>
</dbReference>
<feature type="domain" description="Helix-turn-helix" evidence="1">
    <location>
        <begin position="19"/>
        <end position="67"/>
    </location>
</feature>
<gene>
    <name evidence="2" type="ORF">UU59_C0043G0001</name>
</gene>
<dbReference type="InterPro" id="IPR009061">
    <property type="entry name" value="DNA-bd_dom_put_sf"/>
</dbReference>
<reference evidence="2 3" key="1">
    <citation type="journal article" date="2015" name="Nature">
        <title>rRNA introns, odd ribosomes, and small enigmatic genomes across a large radiation of phyla.</title>
        <authorList>
            <person name="Brown C.T."/>
            <person name="Hug L.A."/>
            <person name="Thomas B.C."/>
            <person name="Sharon I."/>
            <person name="Castelle C.J."/>
            <person name="Singh A."/>
            <person name="Wilkins M.J."/>
            <person name="Williams K.H."/>
            <person name="Banfield J.F."/>
        </authorList>
    </citation>
    <scope>NUCLEOTIDE SEQUENCE [LARGE SCALE GENOMIC DNA]</scope>
</reference>
<proteinExistence type="predicted"/>